<reference evidence="4" key="1">
    <citation type="submission" date="2019-01" db="EMBL/GenBank/DDBJ databases">
        <title>Anaerobic oxidation of ethane by archaea from a marine hydrocarbon seep.</title>
        <authorList>
            <person name="Musat F."/>
        </authorList>
    </citation>
    <scope>NUCLEOTIDE SEQUENCE [LARGE SCALE GENOMIC DNA]</scope>
</reference>
<keyword evidence="2" id="KW-1133">Transmembrane helix</keyword>
<organism evidence="3 4">
    <name type="scientific">Candidatus Argoarchaeum ethanivorans</name>
    <dbReference type="NCBI Taxonomy" id="2608793"/>
    <lineage>
        <taxon>Archaea</taxon>
        <taxon>Methanobacteriati</taxon>
        <taxon>Methanobacteriota</taxon>
        <taxon>Stenosarchaea group</taxon>
        <taxon>Methanomicrobia</taxon>
        <taxon>Methanosarcinales</taxon>
        <taxon>Methanosarcinales incertae sedis</taxon>
        <taxon>GOM Arc I cluster</taxon>
        <taxon>Candidatus Argoarchaeum</taxon>
    </lineage>
</organism>
<gene>
    <name evidence="3" type="ORF">AEth_01137</name>
</gene>
<keyword evidence="2" id="KW-0812">Transmembrane</keyword>
<comment type="caution">
    <text evidence="3">The sequence shown here is derived from an EMBL/GenBank/DDBJ whole genome shotgun (WGS) entry which is preliminary data.</text>
</comment>
<dbReference type="AlphaFoldDB" id="A0A8B3S3E1"/>
<evidence type="ECO:0000256" key="2">
    <source>
        <dbReference type="SAM" id="Phobius"/>
    </source>
</evidence>
<feature type="transmembrane region" description="Helical" evidence="2">
    <location>
        <begin position="237"/>
        <end position="263"/>
    </location>
</feature>
<sequence length="296" mass="34998">MDAEDLLYDLTGVFIDDFEALLIYKGIEPNIELRNQIRDFRRLVSEKTNNSKIEQEKRALNSLNHYLNALIWYYDYWNVIDRSEQKGKRGMHSVLKEGDNSKNLKSKLNYILEELNKGRELLDPKEDVSSIIFFDDSIDYIQKYEVDRINSIEKDEIERIEREKSKKEIEKENKIREKKLAIFCGKGFIVGGLFGFIINNDIITDYVHILLYILISFLVIKFIIIDVKEGYQRDDRWANFISFGIFLIIALIILSAIIFWIFGMLGIDNFISMGLLFIIISYYYGIIFKDYKSPFY</sequence>
<protein>
    <submittedName>
        <fullName evidence="3">Uncharacterized protein</fullName>
    </submittedName>
</protein>
<proteinExistence type="predicted"/>
<accession>A0A8B3S3E1</accession>
<evidence type="ECO:0000256" key="1">
    <source>
        <dbReference type="SAM" id="Coils"/>
    </source>
</evidence>
<evidence type="ECO:0000313" key="4">
    <source>
        <dbReference type="Proteomes" id="UP000291831"/>
    </source>
</evidence>
<feature type="coiled-coil region" evidence="1">
    <location>
        <begin position="150"/>
        <end position="177"/>
    </location>
</feature>
<dbReference type="EMBL" id="RPGO01000026">
    <property type="protein sequence ID" value="RZB29502.1"/>
    <property type="molecule type" value="Genomic_DNA"/>
</dbReference>
<feature type="transmembrane region" description="Helical" evidence="2">
    <location>
        <begin position="180"/>
        <end position="200"/>
    </location>
</feature>
<evidence type="ECO:0000313" key="3">
    <source>
        <dbReference type="EMBL" id="RZB29502.1"/>
    </source>
</evidence>
<dbReference type="Proteomes" id="UP000291831">
    <property type="component" value="Unassembled WGS sequence"/>
</dbReference>
<name>A0A8B3S3E1_9EURY</name>
<keyword evidence="1" id="KW-0175">Coiled coil</keyword>
<keyword evidence="2" id="KW-0472">Membrane</keyword>
<feature type="transmembrane region" description="Helical" evidence="2">
    <location>
        <begin position="269"/>
        <end position="288"/>
    </location>
</feature>
<feature type="transmembrane region" description="Helical" evidence="2">
    <location>
        <begin position="206"/>
        <end position="225"/>
    </location>
</feature>